<evidence type="ECO:0000256" key="1">
    <source>
        <dbReference type="ARBA" id="ARBA00022553"/>
    </source>
</evidence>
<evidence type="ECO:0000259" key="4">
    <source>
        <dbReference type="PROSITE" id="PS50043"/>
    </source>
</evidence>
<dbReference type="Proteomes" id="UP000309016">
    <property type="component" value="Chromosome"/>
</dbReference>
<keyword evidence="1 3" id="KW-0597">Phosphoprotein</keyword>
<dbReference type="Pfam" id="PF00196">
    <property type="entry name" value="GerE"/>
    <property type="match status" value="1"/>
</dbReference>
<dbReference type="InterPro" id="IPR016032">
    <property type="entry name" value="Sig_transdc_resp-reg_C-effctor"/>
</dbReference>
<dbReference type="PROSITE" id="PS50043">
    <property type="entry name" value="HTH_LUXR_2"/>
    <property type="match status" value="1"/>
</dbReference>
<evidence type="ECO:0000313" key="7">
    <source>
        <dbReference type="Proteomes" id="UP000309016"/>
    </source>
</evidence>
<feature type="modified residue" description="4-aspartylphosphate" evidence="3">
    <location>
        <position position="57"/>
    </location>
</feature>
<dbReference type="PROSITE" id="PS50110">
    <property type="entry name" value="RESPONSE_REGULATORY"/>
    <property type="match status" value="1"/>
</dbReference>
<dbReference type="InterPro" id="IPR011006">
    <property type="entry name" value="CheY-like_superfamily"/>
</dbReference>
<keyword evidence="7" id="KW-1185">Reference proteome</keyword>
<feature type="domain" description="Response regulatory" evidence="5">
    <location>
        <begin position="4"/>
        <end position="122"/>
    </location>
</feature>
<dbReference type="EMBL" id="CP040812">
    <property type="protein sequence ID" value="QCY68702.1"/>
    <property type="molecule type" value="Genomic_DNA"/>
</dbReference>
<dbReference type="KEGG" id="afla:FHG64_04440"/>
<dbReference type="Pfam" id="PF00072">
    <property type="entry name" value="Response_reg"/>
    <property type="match status" value="1"/>
</dbReference>
<dbReference type="PANTHER" id="PTHR43214">
    <property type="entry name" value="TWO-COMPONENT RESPONSE REGULATOR"/>
    <property type="match status" value="1"/>
</dbReference>
<evidence type="ECO:0000313" key="6">
    <source>
        <dbReference type="EMBL" id="QCY68702.1"/>
    </source>
</evidence>
<evidence type="ECO:0000259" key="5">
    <source>
        <dbReference type="PROSITE" id="PS50110"/>
    </source>
</evidence>
<dbReference type="RefSeq" id="WP_139065288.1">
    <property type="nucleotide sequence ID" value="NZ_CP040812.1"/>
</dbReference>
<dbReference type="CDD" id="cd17535">
    <property type="entry name" value="REC_NarL-like"/>
    <property type="match status" value="1"/>
</dbReference>
<dbReference type="SMART" id="SM00448">
    <property type="entry name" value="REC"/>
    <property type="match status" value="1"/>
</dbReference>
<dbReference type="InterPro" id="IPR058245">
    <property type="entry name" value="NreC/VraR/RcsB-like_REC"/>
</dbReference>
<protein>
    <submittedName>
        <fullName evidence="6">Response regulator transcription factor</fullName>
    </submittedName>
</protein>
<organism evidence="6 7">
    <name type="scientific">Antarcticibacterium flavum</name>
    <dbReference type="NCBI Taxonomy" id="2058175"/>
    <lineage>
        <taxon>Bacteria</taxon>
        <taxon>Pseudomonadati</taxon>
        <taxon>Bacteroidota</taxon>
        <taxon>Flavobacteriia</taxon>
        <taxon>Flavobacteriales</taxon>
        <taxon>Flavobacteriaceae</taxon>
        <taxon>Antarcticibacterium</taxon>
    </lineage>
</organism>
<dbReference type="OrthoDB" id="9797341at2"/>
<proteinExistence type="predicted"/>
<gene>
    <name evidence="6" type="ORF">FHG64_04440</name>
</gene>
<keyword evidence="2" id="KW-0238">DNA-binding</keyword>
<dbReference type="PRINTS" id="PR00038">
    <property type="entry name" value="HTHLUXR"/>
</dbReference>
<dbReference type="InterPro" id="IPR000792">
    <property type="entry name" value="Tscrpt_reg_LuxR_C"/>
</dbReference>
<dbReference type="SUPFAM" id="SSF52172">
    <property type="entry name" value="CheY-like"/>
    <property type="match status" value="1"/>
</dbReference>
<name>A0A5B7X1W8_9FLAO</name>
<evidence type="ECO:0000256" key="2">
    <source>
        <dbReference type="ARBA" id="ARBA00023125"/>
    </source>
</evidence>
<dbReference type="GO" id="GO:0003677">
    <property type="term" value="F:DNA binding"/>
    <property type="evidence" value="ECO:0007669"/>
    <property type="project" value="UniProtKB-KW"/>
</dbReference>
<dbReference type="CDD" id="cd06170">
    <property type="entry name" value="LuxR_C_like"/>
    <property type="match status" value="1"/>
</dbReference>
<feature type="domain" description="HTH luxR-type" evidence="4">
    <location>
        <begin position="141"/>
        <end position="206"/>
    </location>
</feature>
<dbReference type="PANTHER" id="PTHR43214:SF43">
    <property type="entry name" value="TWO-COMPONENT RESPONSE REGULATOR"/>
    <property type="match status" value="1"/>
</dbReference>
<sequence length="210" mass="24436">MSKTIIIVDDHTLFAKSLVGLINSFDDFEVVEVMKNGQELVNHFKDKKPAPEIILLDIRMPVMNGIETMAWLKDHCPDQKVLALTMEHDEETIIKMIRLGCRGYLLKDIDPDEFLHALTTVYKEGYYNNEETREAMSHQMRHKNIEELSPREKEFLHLACSERTYKEVAEVMHLSPKTIDGYRENLFNKLEVKSRVGLVLFAVKNRMVTL</sequence>
<evidence type="ECO:0000256" key="3">
    <source>
        <dbReference type="PROSITE-ProRule" id="PRU00169"/>
    </source>
</evidence>
<dbReference type="Gene3D" id="3.40.50.2300">
    <property type="match status" value="1"/>
</dbReference>
<reference evidence="6 7" key="1">
    <citation type="submission" date="2019-06" db="EMBL/GenBank/DDBJ databases">
        <title>Complete genome sequence of Antarcticibacterium flavum KCTC 52984T from an Antarctic marine sediment.</title>
        <authorList>
            <person name="Lee Y.M."/>
            <person name="Shin S.C."/>
        </authorList>
    </citation>
    <scope>NUCLEOTIDE SEQUENCE [LARGE SCALE GENOMIC DNA]</scope>
    <source>
        <strain evidence="6 7">KCTC 52984</strain>
    </source>
</reference>
<dbReference type="InterPro" id="IPR001789">
    <property type="entry name" value="Sig_transdc_resp-reg_receiver"/>
</dbReference>
<accession>A0A5B7X1W8</accession>
<dbReference type="SUPFAM" id="SSF46894">
    <property type="entry name" value="C-terminal effector domain of the bipartite response regulators"/>
    <property type="match status" value="1"/>
</dbReference>
<dbReference type="AlphaFoldDB" id="A0A5B7X1W8"/>
<dbReference type="InterPro" id="IPR039420">
    <property type="entry name" value="WalR-like"/>
</dbReference>
<dbReference type="GO" id="GO:0006355">
    <property type="term" value="P:regulation of DNA-templated transcription"/>
    <property type="evidence" value="ECO:0007669"/>
    <property type="project" value="InterPro"/>
</dbReference>
<dbReference type="GO" id="GO:0000160">
    <property type="term" value="P:phosphorelay signal transduction system"/>
    <property type="evidence" value="ECO:0007669"/>
    <property type="project" value="InterPro"/>
</dbReference>
<dbReference type="SMART" id="SM00421">
    <property type="entry name" value="HTH_LUXR"/>
    <property type="match status" value="1"/>
</dbReference>